<gene>
    <name evidence="16" type="ORF">GCM10009675_41120</name>
</gene>
<dbReference type="SUPFAM" id="SSF57884">
    <property type="entry name" value="Ada DNA repair protein, N-terminal domain (N-Ada 10)"/>
    <property type="match status" value="1"/>
</dbReference>
<keyword evidence="9" id="KW-0805">Transcription regulation</keyword>
<dbReference type="Proteomes" id="UP001500467">
    <property type="component" value="Unassembled WGS sequence"/>
</dbReference>
<dbReference type="InterPro" id="IPR009057">
    <property type="entry name" value="Homeodomain-like_sf"/>
</dbReference>
<dbReference type="PANTHER" id="PTHR43003:SF13">
    <property type="entry name" value="DNA-3-METHYLADENINE GLYCOSYLASE 2"/>
    <property type="match status" value="1"/>
</dbReference>
<reference evidence="16 17" key="1">
    <citation type="journal article" date="2019" name="Int. J. Syst. Evol. Microbiol.">
        <title>The Global Catalogue of Microorganisms (GCM) 10K type strain sequencing project: providing services to taxonomists for standard genome sequencing and annotation.</title>
        <authorList>
            <consortium name="The Broad Institute Genomics Platform"/>
            <consortium name="The Broad Institute Genome Sequencing Center for Infectious Disease"/>
            <person name="Wu L."/>
            <person name="Ma J."/>
        </authorList>
    </citation>
    <scope>NUCLEOTIDE SEQUENCE [LARGE SCALE GENOMIC DNA]</scope>
    <source>
        <strain evidence="16 17">JCM 13022</strain>
    </source>
</reference>
<evidence type="ECO:0000313" key="17">
    <source>
        <dbReference type="Proteomes" id="UP001500467"/>
    </source>
</evidence>
<evidence type="ECO:0000256" key="4">
    <source>
        <dbReference type="ARBA" id="ARBA00022603"/>
    </source>
</evidence>
<organism evidence="16 17">
    <name type="scientific">Prauserella alba</name>
    <dbReference type="NCBI Taxonomy" id="176898"/>
    <lineage>
        <taxon>Bacteria</taxon>
        <taxon>Bacillati</taxon>
        <taxon>Actinomycetota</taxon>
        <taxon>Actinomycetes</taxon>
        <taxon>Pseudonocardiales</taxon>
        <taxon>Pseudonocardiaceae</taxon>
        <taxon>Prauserella</taxon>
    </lineage>
</organism>
<comment type="cofactor">
    <cofactor evidence="2">
        <name>Zn(2+)</name>
        <dbReference type="ChEBI" id="CHEBI:29105"/>
    </cofactor>
</comment>
<dbReference type="Pfam" id="PF02805">
    <property type="entry name" value="Ada_Zn_binding"/>
    <property type="match status" value="1"/>
</dbReference>
<feature type="compositionally biased region" description="Basic and acidic residues" evidence="14">
    <location>
        <begin position="384"/>
        <end position="403"/>
    </location>
</feature>
<dbReference type="InterPro" id="IPR023170">
    <property type="entry name" value="HhH_base_excis_C"/>
</dbReference>
<keyword evidence="12" id="KW-0804">Transcription</keyword>
<dbReference type="Gene3D" id="3.40.10.10">
    <property type="entry name" value="DNA Methylphosphotriester Repair Domain"/>
    <property type="match status" value="1"/>
</dbReference>
<dbReference type="SMART" id="SM00478">
    <property type="entry name" value="ENDO3c"/>
    <property type="match status" value="1"/>
</dbReference>
<dbReference type="Gene3D" id="1.10.10.60">
    <property type="entry name" value="Homeodomain-like"/>
    <property type="match status" value="1"/>
</dbReference>
<dbReference type="InterPro" id="IPR011257">
    <property type="entry name" value="DNA_glycosylase"/>
</dbReference>
<dbReference type="RefSeq" id="WP_301302489.1">
    <property type="nucleotide sequence ID" value="NZ_BAAALM010000016.1"/>
</dbReference>
<protein>
    <recommendedName>
        <fullName evidence="3">DNA-3-methyladenine glycosylase II</fullName>
        <ecNumber evidence="3">3.2.2.21</ecNumber>
    </recommendedName>
</protein>
<dbReference type="Gene3D" id="3.30.310.20">
    <property type="entry name" value="DNA-3-methyladenine glycosylase AlkA, N-terminal domain"/>
    <property type="match status" value="1"/>
</dbReference>
<evidence type="ECO:0000256" key="13">
    <source>
        <dbReference type="ARBA" id="ARBA00023204"/>
    </source>
</evidence>
<comment type="catalytic activity">
    <reaction evidence="1">
        <text>Hydrolysis of alkylated DNA, releasing 3-methyladenine, 3-methylguanine, 7-methylguanine and 7-methyladenine.</text>
        <dbReference type="EC" id="3.2.2.21"/>
    </reaction>
</comment>
<evidence type="ECO:0000256" key="1">
    <source>
        <dbReference type="ARBA" id="ARBA00000086"/>
    </source>
</evidence>
<dbReference type="InterPro" id="IPR004026">
    <property type="entry name" value="Ada_DNA_repair_Zn-bd"/>
</dbReference>
<name>A0ABN1VKM9_9PSEU</name>
<dbReference type="SUPFAM" id="SSF46689">
    <property type="entry name" value="Homeodomain-like"/>
    <property type="match status" value="1"/>
</dbReference>
<comment type="caution">
    <text evidence="16">The sequence shown here is derived from an EMBL/GenBank/DDBJ whole genome shotgun (WGS) entry which is preliminary data.</text>
</comment>
<feature type="region of interest" description="Disordered" evidence="14">
    <location>
        <begin position="367"/>
        <end position="403"/>
    </location>
</feature>
<keyword evidence="6" id="KW-0479">Metal-binding</keyword>
<dbReference type="PROSITE" id="PS00041">
    <property type="entry name" value="HTH_ARAC_FAMILY_1"/>
    <property type="match status" value="1"/>
</dbReference>
<keyword evidence="17" id="KW-1185">Reference proteome</keyword>
<dbReference type="InterPro" id="IPR018062">
    <property type="entry name" value="HTH_AraC-typ_CS"/>
</dbReference>
<feature type="domain" description="HTH araC/xylS-type" evidence="15">
    <location>
        <begin position="95"/>
        <end position="193"/>
    </location>
</feature>
<dbReference type="PANTHER" id="PTHR43003">
    <property type="entry name" value="DNA-3-METHYLADENINE GLYCOSYLASE"/>
    <property type="match status" value="1"/>
</dbReference>
<evidence type="ECO:0000256" key="9">
    <source>
        <dbReference type="ARBA" id="ARBA00023015"/>
    </source>
</evidence>
<keyword evidence="5" id="KW-0808">Transferase</keyword>
<evidence type="ECO:0000256" key="2">
    <source>
        <dbReference type="ARBA" id="ARBA00001947"/>
    </source>
</evidence>
<dbReference type="SUPFAM" id="SSF48150">
    <property type="entry name" value="DNA-glycosylase"/>
    <property type="match status" value="1"/>
</dbReference>
<dbReference type="SMART" id="SM01009">
    <property type="entry name" value="AlkA_N"/>
    <property type="match status" value="1"/>
</dbReference>
<evidence type="ECO:0000256" key="6">
    <source>
        <dbReference type="ARBA" id="ARBA00022723"/>
    </source>
</evidence>
<feature type="compositionally biased region" description="Low complexity" evidence="14">
    <location>
        <begin position="556"/>
        <end position="565"/>
    </location>
</feature>
<dbReference type="Gene3D" id="1.10.340.30">
    <property type="entry name" value="Hypothetical protein, domain 2"/>
    <property type="match status" value="1"/>
</dbReference>
<keyword evidence="4" id="KW-0489">Methyltransferase</keyword>
<feature type="region of interest" description="Disordered" evidence="14">
    <location>
        <begin position="532"/>
        <end position="574"/>
    </location>
</feature>
<dbReference type="InterPro" id="IPR037046">
    <property type="entry name" value="AlkA_N_sf"/>
</dbReference>
<dbReference type="Pfam" id="PF12833">
    <property type="entry name" value="HTH_18"/>
    <property type="match status" value="1"/>
</dbReference>
<evidence type="ECO:0000256" key="3">
    <source>
        <dbReference type="ARBA" id="ARBA00012000"/>
    </source>
</evidence>
<dbReference type="EC" id="3.2.2.21" evidence="3"/>
<keyword evidence="11" id="KW-0010">Activator</keyword>
<dbReference type="InterPro" id="IPR018060">
    <property type="entry name" value="HTH_AraC"/>
</dbReference>
<dbReference type="InterPro" id="IPR051912">
    <property type="entry name" value="Alkylbase_DNA_Glycosylase/TA"/>
</dbReference>
<keyword evidence="8" id="KW-0862">Zinc</keyword>
<dbReference type="PROSITE" id="PS01124">
    <property type="entry name" value="HTH_ARAC_FAMILY_2"/>
    <property type="match status" value="1"/>
</dbReference>
<dbReference type="Pfam" id="PF06029">
    <property type="entry name" value="AlkA_N"/>
    <property type="match status" value="1"/>
</dbReference>
<evidence type="ECO:0000256" key="14">
    <source>
        <dbReference type="SAM" id="MobiDB-lite"/>
    </source>
</evidence>
<dbReference type="Gene3D" id="1.10.1670.10">
    <property type="entry name" value="Helix-hairpin-Helix base-excision DNA repair enzymes (C-terminal)"/>
    <property type="match status" value="1"/>
</dbReference>
<proteinExistence type="predicted"/>
<evidence type="ECO:0000256" key="8">
    <source>
        <dbReference type="ARBA" id="ARBA00022833"/>
    </source>
</evidence>
<evidence type="ECO:0000256" key="12">
    <source>
        <dbReference type="ARBA" id="ARBA00023163"/>
    </source>
</evidence>
<keyword evidence="13" id="KW-0234">DNA repair</keyword>
<dbReference type="SMART" id="SM00342">
    <property type="entry name" value="HTH_ARAC"/>
    <property type="match status" value="1"/>
</dbReference>
<evidence type="ECO:0000313" key="16">
    <source>
        <dbReference type="EMBL" id="GAA1214815.1"/>
    </source>
</evidence>
<evidence type="ECO:0000256" key="10">
    <source>
        <dbReference type="ARBA" id="ARBA00023125"/>
    </source>
</evidence>
<sequence>MTETATTGIWHDIDRCYAAVSSRDARFDGRFITGVRTTGIYCRPSCPAITPKRGNVEFFPTAAAAQARGFRACRRCLPDAVPGSPDWNVRADLAARAMRLIAEGIVEREGVPGLARRLGYSERQLGRVLTAELGAGPLALARAHRAHAARLLIERSAMPLTDVAFAAGFASVRQFNDTIRAVFGMTPSDLRTRATSRRVEATGAPAPVSGATLSLRLPLRPPFDGDGLLAFLAARAVADVEGATSTRYTRTLRLPHGPGRMTVTPASVTAAADTAHVPCELWLTDVRDLAGAVTRVRRLLDLDADPVAVDDALRRDDALAPLVAARPGIRVPGAVDGPELVLRTMLGQQVSVAAARSAASRLAAELGEPLPGEAPPGGSVPGHSPDRDDRSHHDPTGEDPFDRLRCTTRLFPAASTVAEHAADVLRGPRARVEAVRTVAGALASGELDVHAGRDPDDLRRDLLAQPGIGPWTADYVVMRALGRPDVLLDGDLALRTGSAAAGIDPAELPGRALAWRPWRSYAGMHLWRSAATEKDPAATAKDAAPTRAAADDIHAAAHGHTTGTRPLDSTGRDR</sequence>
<evidence type="ECO:0000256" key="11">
    <source>
        <dbReference type="ARBA" id="ARBA00023159"/>
    </source>
</evidence>
<evidence type="ECO:0000256" key="7">
    <source>
        <dbReference type="ARBA" id="ARBA00022763"/>
    </source>
</evidence>
<evidence type="ECO:0000256" key="5">
    <source>
        <dbReference type="ARBA" id="ARBA00022679"/>
    </source>
</evidence>
<dbReference type="SUPFAM" id="SSF55945">
    <property type="entry name" value="TATA-box binding protein-like"/>
    <property type="match status" value="1"/>
</dbReference>
<accession>A0ABN1VKM9</accession>
<dbReference type="EMBL" id="BAAALM010000016">
    <property type="protein sequence ID" value="GAA1214815.1"/>
    <property type="molecule type" value="Genomic_DNA"/>
</dbReference>
<dbReference type="InterPro" id="IPR035451">
    <property type="entry name" value="Ada-like_dom_sf"/>
</dbReference>
<keyword evidence="10" id="KW-0238">DNA-binding</keyword>
<feature type="compositionally biased region" description="Low complexity" evidence="14">
    <location>
        <begin position="537"/>
        <end position="548"/>
    </location>
</feature>
<keyword evidence="7" id="KW-0227">DNA damage</keyword>
<dbReference type="InterPro" id="IPR003265">
    <property type="entry name" value="HhH-GPD_domain"/>
</dbReference>
<evidence type="ECO:0000259" key="15">
    <source>
        <dbReference type="PROSITE" id="PS01124"/>
    </source>
</evidence>
<dbReference type="InterPro" id="IPR010316">
    <property type="entry name" value="AlkA_N"/>
</dbReference>